<feature type="domain" description="NodB homology" evidence="4">
    <location>
        <begin position="187"/>
        <end position="419"/>
    </location>
</feature>
<accession>A0ABX1P5R7</accession>
<keyword evidence="2" id="KW-0732">Signal</keyword>
<dbReference type="EMBL" id="QMEB01000055">
    <property type="protein sequence ID" value="NMG19704.1"/>
    <property type="molecule type" value="Genomic_DNA"/>
</dbReference>
<evidence type="ECO:0000313" key="6">
    <source>
        <dbReference type="Proteomes" id="UP000718564"/>
    </source>
</evidence>
<dbReference type="PANTHER" id="PTHR34216:SF3">
    <property type="entry name" value="POLY-BETA-1,6-N-ACETYL-D-GLUCOSAMINE N-DEACETYLASE"/>
    <property type="match status" value="1"/>
</dbReference>
<reference evidence="5 6" key="1">
    <citation type="submission" date="2018-06" db="EMBL/GenBank/DDBJ databases">
        <title>Comparative genomics of Brasilonema spp. strains.</title>
        <authorList>
            <person name="Alvarenga D.O."/>
            <person name="Fiore M.F."/>
            <person name="Varani A.M."/>
        </authorList>
    </citation>
    <scope>NUCLEOTIDE SEQUENCE [LARGE SCALE GENOMIC DNA]</scope>
    <source>
        <strain evidence="5 6">SPC951</strain>
    </source>
</reference>
<dbReference type="Proteomes" id="UP000718564">
    <property type="component" value="Unassembled WGS sequence"/>
</dbReference>
<organism evidence="5 6">
    <name type="scientific">Brasilonema bromeliae SPC951</name>
    <dbReference type="NCBI Taxonomy" id="385972"/>
    <lineage>
        <taxon>Bacteria</taxon>
        <taxon>Bacillati</taxon>
        <taxon>Cyanobacteriota</taxon>
        <taxon>Cyanophyceae</taxon>
        <taxon>Nostocales</taxon>
        <taxon>Scytonemataceae</taxon>
        <taxon>Brasilonema</taxon>
        <taxon>Bromeliae group (in: Brasilonema)</taxon>
    </lineage>
</organism>
<proteinExistence type="predicted"/>
<dbReference type="InterPro" id="IPR051398">
    <property type="entry name" value="Polysacch_Deacetylase"/>
</dbReference>
<evidence type="ECO:0000259" key="4">
    <source>
        <dbReference type="PROSITE" id="PS51677"/>
    </source>
</evidence>
<name>A0ABX1P5R7_9CYAN</name>
<keyword evidence="6" id="KW-1185">Reference proteome</keyword>
<gene>
    <name evidence="5" type="ORF">DP116_09620</name>
</gene>
<evidence type="ECO:0000256" key="2">
    <source>
        <dbReference type="ARBA" id="ARBA00022729"/>
    </source>
</evidence>
<dbReference type="Pfam" id="PF01522">
    <property type="entry name" value="Polysacc_deac_1"/>
    <property type="match status" value="1"/>
</dbReference>
<comment type="caution">
    <text evidence="5">The sequence shown here is derived from an EMBL/GenBank/DDBJ whole genome shotgun (WGS) entry which is preliminary data.</text>
</comment>
<dbReference type="SUPFAM" id="SSF88713">
    <property type="entry name" value="Glycoside hydrolase/deacetylase"/>
    <property type="match status" value="1"/>
</dbReference>
<dbReference type="InterPro" id="IPR002509">
    <property type="entry name" value="NODB_dom"/>
</dbReference>
<dbReference type="CDD" id="cd10918">
    <property type="entry name" value="CE4_NodB_like_5s_6s"/>
    <property type="match status" value="1"/>
</dbReference>
<feature type="region of interest" description="Disordered" evidence="3">
    <location>
        <begin position="48"/>
        <end position="69"/>
    </location>
</feature>
<dbReference type="InterPro" id="IPR011330">
    <property type="entry name" value="Glyco_hydro/deAcase_b/a-brl"/>
</dbReference>
<feature type="compositionally biased region" description="Low complexity" evidence="3">
    <location>
        <begin position="54"/>
        <end position="69"/>
    </location>
</feature>
<dbReference type="Gene3D" id="3.20.20.370">
    <property type="entry name" value="Glycoside hydrolase/deacetylase"/>
    <property type="match status" value="1"/>
</dbReference>
<sequence>MKLIPNNPILNYIFFNFRSRSIFHTLICGLLTVSVFLPQLAVARRRPVSKPAEAENTPTTTEACSNNSNNDISLNNQVSRVASNLVLASTWVTKPNWGLENIVEAVGPYVYAFLNRTSWPNINQAAKEARVPILMYHDIIPQKQVFFDVTPEELEQHFQTLKDNGMTPISLDQLMTHLQTGMPLPEKPVVLTFDDGYGGHYQYVYPLLKKYGYPAVFSIYTNGVGNNTGRTHVSWEQLKEMAANPLVTIASHSVSHPPDLTVFPPKQIQIEVVESKAILEAKLGIPIRYFTYPAGKYNEQVASSVQAAGYDLALTMSDVDERFAGASDSLLAVSRFGQSKLQDVIKQAWGGAKLPSWKTGFDFASPVQRTDMTIDKIPLILVSGGKPITIHADSRYTVKEILARSNTNAVAAVDGGFFSLKFLNSNVMIGPVYSQVTKQFIPGSTWDIQKIAARPLVLISPHEVRFIPFDPLKHNTLEGIQAEMPEVTDAFVAAAWLVKDGQPREPSTFNGLYGFDVARYRAFWGINKKKQATVGVSLESVDSISLGKALVKAGLQDVVMVDSGQSTSLVYQGESLVRYEPRPVPHAVALLGSPSTTNTPPCVLVENKTKQRRS</sequence>
<evidence type="ECO:0000256" key="1">
    <source>
        <dbReference type="ARBA" id="ARBA00004613"/>
    </source>
</evidence>
<dbReference type="PANTHER" id="PTHR34216">
    <property type="match status" value="1"/>
</dbReference>
<evidence type="ECO:0000313" key="5">
    <source>
        <dbReference type="EMBL" id="NMG19704.1"/>
    </source>
</evidence>
<protein>
    <submittedName>
        <fullName evidence="5">Polysaccharide deacetylase</fullName>
    </submittedName>
</protein>
<dbReference type="RefSeq" id="WP_169154971.1">
    <property type="nucleotide sequence ID" value="NZ_CAWPJE010000017.1"/>
</dbReference>
<comment type="subcellular location">
    <subcellularLocation>
        <location evidence="1">Secreted</location>
    </subcellularLocation>
</comment>
<evidence type="ECO:0000256" key="3">
    <source>
        <dbReference type="SAM" id="MobiDB-lite"/>
    </source>
</evidence>
<dbReference type="PROSITE" id="PS51677">
    <property type="entry name" value="NODB"/>
    <property type="match status" value="1"/>
</dbReference>